<dbReference type="HOGENOM" id="CLU_2111313_0_0_1"/>
<protein>
    <submittedName>
        <fullName evidence="2">Uncharacterized protein</fullName>
    </submittedName>
</protein>
<sequence>MEIREIDSIRANSVTENGYHRRKIHQAMSWGGRRVQLMVMFTSVHREPRVQQNQQGGRRRGQQAGRSHNVNSVDNINNELANNGVKEVVNEVVKEVVNEVVNKVVNNITIVQHKI</sequence>
<dbReference type="AlphaFoldDB" id="E9HRI3"/>
<dbReference type="Proteomes" id="UP000000305">
    <property type="component" value="Unassembled WGS sequence"/>
</dbReference>
<dbReference type="KEGG" id="dpx:DAPPUDRAFT_332985"/>
<proteinExistence type="predicted"/>
<accession>E9HRI3</accession>
<dbReference type="InParanoid" id="E9HRI3"/>
<feature type="compositionally biased region" description="Low complexity" evidence="1">
    <location>
        <begin position="51"/>
        <end position="66"/>
    </location>
</feature>
<organism evidence="2 3">
    <name type="scientific">Daphnia pulex</name>
    <name type="common">Water flea</name>
    <dbReference type="NCBI Taxonomy" id="6669"/>
    <lineage>
        <taxon>Eukaryota</taxon>
        <taxon>Metazoa</taxon>
        <taxon>Ecdysozoa</taxon>
        <taxon>Arthropoda</taxon>
        <taxon>Crustacea</taxon>
        <taxon>Branchiopoda</taxon>
        <taxon>Diplostraca</taxon>
        <taxon>Cladocera</taxon>
        <taxon>Anomopoda</taxon>
        <taxon>Daphniidae</taxon>
        <taxon>Daphnia</taxon>
    </lineage>
</organism>
<gene>
    <name evidence="2" type="ORF">DAPPUDRAFT_332985</name>
</gene>
<name>E9HRI3_DAPPU</name>
<dbReference type="EMBL" id="GL732736">
    <property type="protein sequence ID" value="EFX65652.1"/>
    <property type="molecule type" value="Genomic_DNA"/>
</dbReference>
<feature type="region of interest" description="Disordered" evidence="1">
    <location>
        <begin position="46"/>
        <end position="78"/>
    </location>
</feature>
<evidence type="ECO:0000256" key="1">
    <source>
        <dbReference type="SAM" id="MobiDB-lite"/>
    </source>
</evidence>
<reference evidence="2 3" key="1">
    <citation type="journal article" date="2011" name="Science">
        <title>The ecoresponsive genome of Daphnia pulex.</title>
        <authorList>
            <person name="Colbourne J.K."/>
            <person name="Pfrender M.E."/>
            <person name="Gilbert D."/>
            <person name="Thomas W.K."/>
            <person name="Tucker A."/>
            <person name="Oakley T.H."/>
            <person name="Tokishita S."/>
            <person name="Aerts A."/>
            <person name="Arnold G.J."/>
            <person name="Basu M.K."/>
            <person name="Bauer D.J."/>
            <person name="Caceres C.E."/>
            <person name="Carmel L."/>
            <person name="Casola C."/>
            <person name="Choi J.H."/>
            <person name="Detter J.C."/>
            <person name="Dong Q."/>
            <person name="Dusheyko S."/>
            <person name="Eads B.D."/>
            <person name="Frohlich T."/>
            <person name="Geiler-Samerotte K.A."/>
            <person name="Gerlach D."/>
            <person name="Hatcher P."/>
            <person name="Jogdeo S."/>
            <person name="Krijgsveld J."/>
            <person name="Kriventseva E.V."/>
            <person name="Kultz D."/>
            <person name="Laforsch C."/>
            <person name="Lindquist E."/>
            <person name="Lopez J."/>
            <person name="Manak J.R."/>
            <person name="Muller J."/>
            <person name="Pangilinan J."/>
            <person name="Patwardhan R.P."/>
            <person name="Pitluck S."/>
            <person name="Pritham E.J."/>
            <person name="Rechtsteiner A."/>
            <person name="Rho M."/>
            <person name="Rogozin I.B."/>
            <person name="Sakarya O."/>
            <person name="Salamov A."/>
            <person name="Schaack S."/>
            <person name="Shapiro H."/>
            <person name="Shiga Y."/>
            <person name="Skalitzky C."/>
            <person name="Smith Z."/>
            <person name="Souvorov A."/>
            <person name="Sung W."/>
            <person name="Tang Z."/>
            <person name="Tsuchiya D."/>
            <person name="Tu H."/>
            <person name="Vos H."/>
            <person name="Wang M."/>
            <person name="Wolf Y.I."/>
            <person name="Yamagata H."/>
            <person name="Yamada T."/>
            <person name="Ye Y."/>
            <person name="Shaw J.R."/>
            <person name="Andrews J."/>
            <person name="Crease T.J."/>
            <person name="Tang H."/>
            <person name="Lucas S.M."/>
            <person name="Robertson H.M."/>
            <person name="Bork P."/>
            <person name="Koonin E.V."/>
            <person name="Zdobnov E.M."/>
            <person name="Grigoriev I.V."/>
            <person name="Lynch M."/>
            <person name="Boore J.L."/>
        </authorList>
    </citation>
    <scope>NUCLEOTIDE SEQUENCE [LARGE SCALE GENOMIC DNA]</scope>
</reference>
<feature type="compositionally biased region" description="Polar residues" evidence="1">
    <location>
        <begin position="68"/>
        <end position="78"/>
    </location>
</feature>
<evidence type="ECO:0000313" key="3">
    <source>
        <dbReference type="Proteomes" id="UP000000305"/>
    </source>
</evidence>
<evidence type="ECO:0000313" key="2">
    <source>
        <dbReference type="EMBL" id="EFX65652.1"/>
    </source>
</evidence>
<keyword evidence="3" id="KW-1185">Reference proteome</keyword>